<dbReference type="AlphaFoldDB" id="A0A2U3EHB6"/>
<evidence type="ECO:0000256" key="5">
    <source>
        <dbReference type="SAM" id="MobiDB-lite"/>
    </source>
</evidence>
<feature type="region of interest" description="Disordered" evidence="5">
    <location>
        <begin position="151"/>
        <end position="211"/>
    </location>
</feature>
<evidence type="ECO:0000256" key="1">
    <source>
        <dbReference type="ARBA" id="ARBA00004123"/>
    </source>
</evidence>
<evidence type="ECO:0000313" key="7">
    <source>
        <dbReference type="Proteomes" id="UP000245956"/>
    </source>
</evidence>
<evidence type="ECO:0000313" key="6">
    <source>
        <dbReference type="EMBL" id="PWI73891.1"/>
    </source>
</evidence>
<dbReference type="Gene3D" id="3.30.710.10">
    <property type="entry name" value="Potassium Channel Kv1.1, Chain A"/>
    <property type="match status" value="1"/>
</dbReference>
<keyword evidence="4" id="KW-0539">Nucleus</keyword>
<comment type="subcellular location">
    <subcellularLocation>
        <location evidence="1">Nucleus</location>
    </subcellularLocation>
</comment>
<evidence type="ECO:0000256" key="4">
    <source>
        <dbReference type="ARBA" id="ARBA00023242"/>
    </source>
</evidence>
<comment type="caution">
    <text evidence="6">The sequence shown here is derived from an EMBL/GenBank/DDBJ whole genome shotgun (WGS) entry which is preliminary data.</text>
</comment>
<reference evidence="6 7" key="1">
    <citation type="journal article" date="2016" name="Front. Microbiol.">
        <title>Genome and transcriptome sequences reveal the specific parasitism of the nematophagous Purpureocillium lilacinum 36-1.</title>
        <authorList>
            <person name="Xie J."/>
            <person name="Li S."/>
            <person name="Mo C."/>
            <person name="Xiao X."/>
            <person name="Peng D."/>
            <person name="Wang G."/>
            <person name="Xiao Y."/>
        </authorList>
    </citation>
    <scope>NUCLEOTIDE SEQUENCE [LARGE SCALE GENOMIC DNA]</scope>
    <source>
        <strain evidence="6 7">36-1</strain>
    </source>
</reference>
<comment type="similarity">
    <text evidence="2">Belongs to the SKP1 family.</text>
</comment>
<dbReference type="InterPro" id="IPR039948">
    <property type="entry name" value="ELC1"/>
</dbReference>
<name>A0A2U3EHB6_PURLI</name>
<dbReference type="SUPFAM" id="SSF54695">
    <property type="entry name" value="POZ domain"/>
    <property type="match status" value="1"/>
</dbReference>
<organism evidence="6 7">
    <name type="scientific">Purpureocillium lilacinum</name>
    <name type="common">Paecilomyces lilacinus</name>
    <dbReference type="NCBI Taxonomy" id="33203"/>
    <lineage>
        <taxon>Eukaryota</taxon>
        <taxon>Fungi</taxon>
        <taxon>Dikarya</taxon>
        <taxon>Ascomycota</taxon>
        <taxon>Pezizomycotina</taxon>
        <taxon>Sordariomycetes</taxon>
        <taxon>Hypocreomycetidae</taxon>
        <taxon>Hypocreales</taxon>
        <taxon>Ophiocordycipitaceae</taxon>
        <taxon>Purpureocillium</taxon>
    </lineage>
</organism>
<feature type="compositionally biased region" description="Polar residues" evidence="5">
    <location>
        <begin position="155"/>
        <end position="165"/>
    </location>
</feature>
<dbReference type="GO" id="GO:0005634">
    <property type="term" value="C:nucleus"/>
    <property type="evidence" value="ECO:0007669"/>
    <property type="project" value="UniProtKB-SubCell"/>
</dbReference>
<evidence type="ECO:0000256" key="3">
    <source>
        <dbReference type="ARBA" id="ARBA00021347"/>
    </source>
</evidence>
<accession>A0A2U3EHB6</accession>
<gene>
    <name evidence="6" type="ORF">PCL_09167</name>
</gene>
<dbReference type="InterPro" id="IPR011333">
    <property type="entry name" value="SKP1/BTB/POZ_sf"/>
</dbReference>
<dbReference type="PANTHER" id="PTHR20648">
    <property type="entry name" value="ELONGIN-C"/>
    <property type="match status" value="1"/>
</dbReference>
<dbReference type="Proteomes" id="UP000245956">
    <property type="component" value="Unassembled WGS sequence"/>
</dbReference>
<evidence type="ECO:0000256" key="2">
    <source>
        <dbReference type="ARBA" id="ARBA00009993"/>
    </source>
</evidence>
<sequence length="317" mass="33904">MERGKHVDRATGGRSVARGGAFGGALLRGAPVVSALPAAQGRNLVPAMQGFGSQWAPWWAGLSNPSRGFQGTGEVGCFQVPGPAARVAVEGPLEGPAVRIVRAANSPGREAPSDPTVEAPGPELWLVLWMAAIGLCRSPAHGPAKRLFARAPPAKSSTLQPQTSRAPPHTLRKFTVRQISASNPLASDRRPSPAASSRHGDDDAGPGAAQQVRHARLGRWLRVRRAARGDPGEPDPQGHARPEDLLAGQFAEAKNARCVFQEISGMVLDKVVEYFHYWYKYRDSEEVPDLDIPVELCLELLAAADYLGLDQANMSMK</sequence>
<proteinExistence type="inferred from homology"/>
<protein>
    <recommendedName>
        <fullName evidence="3">Elongin-C</fullName>
    </recommendedName>
</protein>
<dbReference type="FunFam" id="3.30.710.10:FF:000035">
    <property type="entry name" value="Elongin C transcription elongation factor"/>
    <property type="match status" value="1"/>
</dbReference>
<dbReference type="EMBL" id="LCWV01000004">
    <property type="protein sequence ID" value="PWI73891.1"/>
    <property type="molecule type" value="Genomic_DNA"/>
</dbReference>